<evidence type="ECO:0000259" key="8">
    <source>
        <dbReference type="Pfam" id="PF11967"/>
    </source>
</evidence>
<evidence type="ECO:0000313" key="10">
    <source>
        <dbReference type="Proteomes" id="UP000004633"/>
    </source>
</evidence>
<evidence type="ECO:0000256" key="1">
    <source>
        <dbReference type="ARBA" id="ARBA00007452"/>
    </source>
</evidence>
<comment type="function">
    <text evidence="7">Involved in DNA repair and RecF pathway recombination.</text>
</comment>
<keyword evidence="10" id="KW-1185">Reference proteome</keyword>
<comment type="caution">
    <text evidence="9">The sequence shown here is derived from an EMBL/GenBank/DDBJ whole genome shotgun (WGS) entry which is preliminary data.</text>
</comment>
<proteinExistence type="inferred from homology"/>
<dbReference type="RefSeq" id="WP_009349257.1">
    <property type="nucleotide sequence ID" value="NZ_GL638130.1"/>
</dbReference>
<evidence type="ECO:0000313" key="9">
    <source>
        <dbReference type="EMBL" id="EFW30285.1"/>
    </source>
</evidence>
<dbReference type="Pfam" id="PF02565">
    <property type="entry name" value="RecO_C"/>
    <property type="match status" value="1"/>
</dbReference>
<dbReference type="InterPro" id="IPR042242">
    <property type="entry name" value="RecO_C"/>
</dbReference>
<dbReference type="PANTHER" id="PTHR33991">
    <property type="entry name" value="DNA REPAIR PROTEIN RECO"/>
    <property type="match status" value="1"/>
</dbReference>
<dbReference type="Gene3D" id="2.40.50.140">
    <property type="entry name" value="Nucleic acid-binding proteins"/>
    <property type="match status" value="1"/>
</dbReference>
<dbReference type="STRING" id="749551.HMPREF9555_00578"/>
<dbReference type="GO" id="GO:0006302">
    <property type="term" value="P:double-strand break repair"/>
    <property type="evidence" value="ECO:0007669"/>
    <property type="project" value="TreeGrafter"/>
</dbReference>
<dbReference type="InterPro" id="IPR012340">
    <property type="entry name" value="NA-bd_OB-fold"/>
</dbReference>
<protein>
    <recommendedName>
        <fullName evidence="2 7">DNA repair protein RecO</fullName>
    </recommendedName>
    <alternativeName>
        <fullName evidence="6 7">Recombination protein O</fullName>
    </alternativeName>
</protein>
<dbReference type="GO" id="GO:0043590">
    <property type="term" value="C:bacterial nucleoid"/>
    <property type="evidence" value="ECO:0007669"/>
    <property type="project" value="TreeGrafter"/>
</dbReference>
<name>E7N0S7_9FIRM</name>
<evidence type="ECO:0000256" key="4">
    <source>
        <dbReference type="ARBA" id="ARBA00023172"/>
    </source>
</evidence>
<accession>E7N0S7</accession>
<sequence length="242" mass="26207">MLYTAEGIILGAKNWGEADKVMTVFTRERGMLRAAAFGCRRPRSALAGAMQMFVHADFQLAEGPRLETVKTAVVRAHHAKLSADLTALAYATFVAEVVREFLPEGVPDEQFFDRLAQILTAFETRNPRITALAAVLQILSAAGLGQTYERCLHCGTEITGNAFFHAREGGALCAGCRTADAEDFPAELRELLTGLGAFDWAHPAPLSVRGGALMAAESIVLAHVRELTGHPLRSLDFLTQLI</sequence>
<dbReference type="EMBL" id="AECV01000005">
    <property type="protein sequence ID" value="EFW30285.1"/>
    <property type="molecule type" value="Genomic_DNA"/>
</dbReference>
<evidence type="ECO:0000256" key="7">
    <source>
        <dbReference type="HAMAP-Rule" id="MF_00201"/>
    </source>
</evidence>
<dbReference type="HAMAP" id="MF_00201">
    <property type="entry name" value="RecO"/>
    <property type="match status" value="1"/>
</dbReference>
<dbReference type="AlphaFoldDB" id="E7N0S7"/>
<dbReference type="Proteomes" id="UP000004633">
    <property type="component" value="Unassembled WGS sequence"/>
</dbReference>
<keyword evidence="3 7" id="KW-0227">DNA damage</keyword>
<evidence type="ECO:0000256" key="5">
    <source>
        <dbReference type="ARBA" id="ARBA00023204"/>
    </source>
</evidence>
<keyword evidence="4 7" id="KW-0233">DNA recombination</keyword>
<dbReference type="SUPFAM" id="SSF50249">
    <property type="entry name" value="Nucleic acid-binding proteins"/>
    <property type="match status" value="1"/>
</dbReference>
<dbReference type="HOGENOM" id="CLU_066632_1_0_9"/>
<comment type="similarity">
    <text evidence="1 7">Belongs to the RecO family.</text>
</comment>
<keyword evidence="5 7" id="KW-0234">DNA repair</keyword>
<reference evidence="9 10" key="1">
    <citation type="submission" date="2010-08" db="EMBL/GenBank/DDBJ databases">
        <authorList>
            <person name="Weinstock G."/>
            <person name="Sodergren E."/>
            <person name="Clifton S."/>
            <person name="Fulton L."/>
            <person name="Fulton B."/>
            <person name="Courtney L."/>
            <person name="Fronick C."/>
            <person name="Harrison M."/>
            <person name="Strong C."/>
            <person name="Farmer C."/>
            <person name="Delahaunty K."/>
            <person name="Markovic C."/>
            <person name="Hall O."/>
            <person name="Minx P."/>
            <person name="Tomlinson C."/>
            <person name="Mitreva M."/>
            <person name="Hou S."/>
            <person name="Chen J."/>
            <person name="Wollam A."/>
            <person name="Pepin K.H."/>
            <person name="Johnson M."/>
            <person name="Bhonagiri V."/>
            <person name="Zhang X."/>
            <person name="Suruliraj S."/>
            <person name="Warren W."/>
            <person name="Chinwalla A."/>
            <person name="Mardis E.R."/>
            <person name="Wilson R.K."/>
        </authorList>
    </citation>
    <scope>NUCLEOTIDE SEQUENCE [LARGE SCALE GENOMIC DNA]</scope>
    <source>
        <strain evidence="9 10">F0399</strain>
    </source>
</reference>
<evidence type="ECO:0000256" key="2">
    <source>
        <dbReference type="ARBA" id="ARBA00021310"/>
    </source>
</evidence>
<dbReference type="InterPro" id="IPR003717">
    <property type="entry name" value="RecO"/>
</dbReference>
<dbReference type="Pfam" id="PF11967">
    <property type="entry name" value="RecO_N"/>
    <property type="match status" value="1"/>
</dbReference>
<dbReference type="PANTHER" id="PTHR33991:SF1">
    <property type="entry name" value="DNA REPAIR PROTEIN RECO"/>
    <property type="match status" value="1"/>
</dbReference>
<gene>
    <name evidence="7 9" type="primary">recO</name>
    <name evidence="9" type="ORF">HMPREF9555_00578</name>
</gene>
<dbReference type="InterPro" id="IPR037278">
    <property type="entry name" value="ARFGAP/RecO"/>
</dbReference>
<dbReference type="SUPFAM" id="SSF57863">
    <property type="entry name" value="ArfGap/RecO-like zinc finger"/>
    <property type="match status" value="1"/>
</dbReference>
<evidence type="ECO:0000256" key="3">
    <source>
        <dbReference type="ARBA" id="ARBA00022763"/>
    </source>
</evidence>
<evidence type="ECO:0000256" key="6">
    <source>
        <dbReference type="ARBA" id="ARBA00033409"/>
    </source>
</evidence>
<organism evidence="9 10">
    <name type="scientific">Selenomonas artemidis F0399</name>
    <dbReference type="NCBI Taxonomy" id="749551"/>
    <lineage>
        <taxon>Bacteria</taxon>
        <taxon>Bacillati</taxon>
        <taxon>Bacillota</taxon>
        <taxon>Negativicutes</taxon>
        <taxon>Selenomonadales</taxon>
        <taxon>Selenomonadaceae</taxon>
        <taxon>Selenomonas</taxon>
    </lineage>
</organism>
<dbReference type="InterPro" id="IPR022572">
    <property type="entry name" value="DNA_rep/recomb_RecO_N"/>
</dbReference>
<dbReference type="Gene3D" id="1.20.1440.120">
    <property type="entry name" value="Recombination protein O, C-terminal domain"/>
    <property type="match status" value="1"/>
</dbReference>
<feature type="domain" description="DNA replication/recombination mediator RecO N-terminal" evidence="8">
    <location>
        <begin position="1"/>
        <end position="73"/>
    </location>
</feature>
<dbReference type="NCBIfam" id="TIGR00613">
    <property type="entry name" value="reco"/>
    <property type="match status" value="1"/>
</dbReference>
<dbReference type="GO" id="GO:0006310">
    <property type="term" value="P:DNA recombination"/>
    <property type="evidence" value="ECO:0007669"/>
    <property type="project" value="UniProtKB-UniRule"/>
</dbReference>